<dbReference type="Pfam" id="PF13537">
    <property type="entry name" value="GATase_7"/>
    <property type="match status" value="1"/>
</dbReference>
<dbReference type="SUPFAM" id="SSF52402">
    <property type="entry name" value="Adenine nucleotide alpha hydrolases-like"/>
    <property type="match status" value="1"/>
</dbReference>
<evidence type="ECO:0000256" key="4">
    <source>
        <dbReference type="ARBA" id="ARBA00022741"/>
    </source>
</evidence>
<evidence type="ECO:0000259" key="8">
    <source>
        <dbReference type="PROSITE" id="PS51278"/>
    </source>
</evidence>
<dbReference type="InterPro" id="IPR033738">
    <property type="entry name" value="AsnB_N"/>
</dbReference>
<comment type="caution">
    <text evidence="9">The sequence shown here is derived from an EMBL/GenBank/DDBJ whole genome shotgun (WGS) entry which is preliminary data.</text>
</comment>
<dbReference type="InterPro" id="IPR001962">
    <property type="entry name" value="Asn_synthase"/>
</dbReference>
<dbReference type="SUPFAM" id="SSF56235">
    <property type="entry name" value="N-terminal nucleophile aminohydrolases (Ntn hydrolases)"/>
    <property type="match status" value="1"/>
</dbReference>
<comment type="pathway">
    <text evidence="1">Amino-acid biosynthesis; L-asparagine biosynthesis; L-asparagine from L-aspartate (L-Gln route): step 1/1.</text>
</comment>
<comment type="similarity">
    <text evidence="2">Belongs to the asparagine synthetase family.</text>
</comment>
<dbReference type="PANTHER" id="PTHR43284">
    <property type="entry name" value="ASPARAGINE SYNTHETASE (GLUTAMINE-HYDROLYZING)"/>
    <property type="match status" value="1"/>
</dbReference>
<dbReference type="PROSITE" id="PS51278">
    <property type="entry name" value="GATASE_TYPE_2"/>
    <property type="match status" value="1"/>
</dbReference>
<keyword evidence="4" id="KW-0547">Nucleotide-binding</keyword>
<evidence type="ECO:0000256" key="3">
    <source>
        <dbReference type="ARBA" id="ARBA00012737"/>
    </source>
</evidence>
<dbReference type="CDD" id="cd00712">
    <property type="entry name" value="AsnB"/>
    <property type="match status" value="1"/>
</dbReference>
<evidence type="ECO:0000256" key="2">
    <source>
        <dbReference type="ARBA" id="ARBA00005752"/>
    </source>
</evidence>
<comment type="catalytic activity">
    <reaction evidence="7">
        <text>L-aspartate + L-glutamine + ATP + H2O = L-asparagine + L-glutamate + AMP + diphosphate + H(+)</text>
        <dbReference type="Rhea" id="RHEA:12228"/>
        <dbReference type="ChEBI" id="CHEBI:15377"/>
        <dbReference type="ChEBI" id="CHEBI:15378"/>
        <dbReference type="ChEBI" id="CHEBI:29985"/>
        <dbReference type="ChEBI" id="CHEBI:29991"/>
        <dbReference type="ChEBI" id="CHEBI:30616"/>
        <dbReference type="ChEBI" id="CHEBI:33019"/>
        <dbReference type="ChEBI" id="CHEBI:58048"/>
        <dbReference type="ChEBI" id="CHEBI:58359"/>
        <dbReference type="ChEBI" id="CHEBI:456215"/>
        <dbReference type="EC" id="6.3.5.4"/>
    </reaction>
</comment>
<protein>
    <recommendedName>
        <fullName evidence="3">asparagine synthase (glutamine-hydrolyzing)</fullName>
        <ecNumber evidence="3">6.3.5.4</ecNumber>
    </recommendedName>
</protein>
<dbReference type="InterPro" id="IPR029055">
    <property type="entry name" value="Ntn_hydrolases_N"/>
</dbReference>
<feature type="domain" description="Glutamine amidotransferase type-2" evidence="8">
    <location>
        <begin position="2"/>
        <end position="189"/>
    </location>
</feature>
<dbReference type="Pfam" id="PF00733">
    <property type="entry name" value="Asn_synthase"/>
    <property type="match status" value="1"/>
</dbReference>
<gene>
    <name evidence="9" type="ORF">ACFQ1E_16585</name>
</gene>
<dbReference type="InterPro" id="IPR051786">
    <property type="entry name" value="ASN_synthetase/amidase"/>
</dbReference>
<dbReference type="PANTHER" id="PTHR43284:SF1">
    <property type="entry name" value="ASPARAGINE SYNTHETASE"/>
    <property type="match status" value="1"/>
</dbReference>
<sequence length="660" mass="73326">MSAIGAIFHRDGRPVERRALDRMRTSLRLYGPDRDGVEADGCMGLVWTHMIGFTPQDRQEFQPMALPGGAMMVFAGRLDHGEELCAALGLPAARAATITDCELARRAWEAWGQDCARRLHGDFAFIVADARHRRIVAARSPLRGHPIHYVEQPDRIVLASMPKGLFALGDVPRELDDQQLADMLVLNFQDREATCFKGVHSLPLGHMLVAGPDEFRITRFYDIADTPPLRYARDADYVERARELVEAAVANAMRSVETPAVKLSSGLDSTCVAVTALGLLDARGSGERLFCVTAVPEPGWDGRAFGAWRVGDESGPVRALAERYPALDVHFIDSAGVSLDQGMEQVLAAADMPMRNVTNMHWGQELSRTIRASGRRVALSGGGGNATISMSAASQVIAGLFRHGHWLSLARELRAFNERQGNRRWLGFGNLVSLALVPNMPRGLYAAYRRRWPASFEIGWQRYSAIHPDFASGMGIEQRFRELGWNDAFQPAADRRTLLASMLDRGVRHRGGAFSLASQAVRGVQGRDPLGDRRLVEFCYAIPDDQFYRQGMDRRLVRRLMADRLPGEVLTAPRGRQAADWHLRLTRDLARFDAELDVLAEDPQVAQRIDIPRLRAALHALPAQTPLTRNDHPDLAIAMVGFTRALAMARFIRSIEGRNR</sequence>
<dbReference type="InterPro" id="IPR017932">
    <property type="entry name" value="GATase_2_dom"/>
</dbReference>
<reference evidence="10" key="1">
    <citation type="journal article" date="2019" name="Int. J. Syst. Evol. Microbiol.">
        <title>The Global Catalogue of Microorganisms (GCM) 10K type strain sequencing project: providing services to taxonomists for standard genome sequencing and annotation.</title>
        <authorList>
            <consortium name="The Broad Institute Genomics Platform"/>
            <consortium name="The Broad Institute Genome Sequencing Center for Infectious Disease"/>
            <person name="Wu L."/>
            <person name="Ma J."/>
        </authorList>
    </citation>
    <scope>NUCLEOTIDE SEQUENCE [LARGE SCALE GENOMIC DNA]</scope>
    <source>
        <strain evidence="10">CCUG 62982</strain>
    </source>
</reference>
<evidence type="ECO:0000313" key="10">
    <source>
        <dbReference type="Proteomes" id="UP001596977"/>
    </source>
</evidence>
<proteinExistence type="inferred from homology"/>
<keyword evidence="10" id="KW-1185">Reference proteome</keyword>
<keyword evidence="5" id="KW-0067">ATP-binding</keyword>
<organism evidence="9 10">
    <name type="scientific">Sphingomonas canadensis</name>
    <dbReference type="NCBI Taxonomy" id="1219257"/>
    <lineage>
        <taxon>Bacteria</taxon>
        <taxon>Pseudomonadati</taxon>
        <taxon>Pseudomonadota</taxon>
        <taxon>Alphaproteobacteria</taxon>
        <taxon>Sphingomonadales</taxon>
        <taxon>Sphingomonadaceae</taxon>
        <taxon>Sphingomonas</taxon>
    </lineage>
</organism>
<evidence type="ECO:0000256" key="7">
    <source>
        <dbReference type="ARBA" id="ARBA00048741"/>
    </source>
</evidence>
<name>A0ABW3HEM8_9SPHN</name>
<dbReference type="Gene3D" id="3.40.50.620">
    <property type="entry name" value="HUPs"/>
    <property type="match status" value="2"/>
</dbReference>
<evidence type="ECO:0000313" key="9">
    <source>
        <dbReference type="EMBL" id="MFD0947962.1"/>
    </source>
</evidence>
<evidence type="ECO:0000256" key="6">
    <source>
        <dbReference type="ARBA" id="ARBA00022962"/>
    </source>
</evidence>
<dbReference type="EC" id="6.3.5.4" evidence="3"/>
<keyword evidence="6" id="KW-0315">Glutamine amidotransferase</keyword>
<dbReference type="InterPro" id="IPR014729">
    <property type="entry name" value="Rossmann-like_a/b/a_fold"/>
</dbReference>
<dbReference type="PIRSF" id="PIRSF001589">
    <property type="entry name" value="Asn_synthetase_glu-h"/>
    <property type="match status" value="1"/>
</dbReference>
<dbReference type="InterPro" id="IPR006426">
    <property type="entry name" value="Asn_synth_AEB"/>
</dbReference>
<dbReference type="Proteomes" id="UP001596977">
    <property type="component" value="Unassembled WGS sequence"/>
</dbReference>
<dbReference type="RefSeq" id="WP_264945738.1">
    <property type="nucleotide sequence ID" value="NZ_JAPDRA010000009.1"/>
</dbReference>
<evidence type="ECO:0000256" key="1">
    <source>
        <dbReference type="ARBA" id="ARBA00005187"/>
    </source>
</evidence>
<dbReference type="EMBL" id="JBHTJG010000009">
    <property type="protein sequence ID" value="MFD0947962.1"/>
    <property type="molecule type" value="Genomic_DNA"/>
</dbReference>
<dbReference type="Gene3D" id="3.60.20.10">
    <property type="entry name" value="Glutamine Phosphoribosylpyrophosphate, subunit 1, domain 1"/>
    <property type="match status" value="1"/>
</dbReference>
<evidence type="ECO:0000256" key="5">
    <source>
        <dbReference type="ARBA" id="ARBA00022840"/>
    </source>
</evidence>
<accession>A0ABW3HEM8</accession>